<evidence type="ECO:0000259" key="2">
    <source>
        <dbReference type="Pfam" id="PF07282"/>
    </source>
</evidence>
<dbReference type="GO" id="GO:0003677">
    <property type="term" value="F:DNA binding"/>
    <property type="evidence" value="ECO:0007669"/>
    <property type="project" value="UniProtKB-KW"/>
</dbReference>
<accession>G7VBS3</accession>
<dbReference type="Proteomes" id="UP000005867">
    <property type="component" value="Chromosome"/>
</dbReference>
<keyword evidence="1" id="KW-0238">DNA-binding</keyword>
<dbReference type="BioCyc" id="PSP1104324:GJSN-2249-MONOMER"/>
<reference evidence="3 4" key="1">
    <citation type="journal article" date="2012" name="J. Bacteriol.">
        <title>Complete genome sequence of strain 1860, a crenarchaeon of the genus pyrobaculum able to grow with various electron acceptors.</title>
        <authorList>
            <person name="Mardanov A.V."/>
            <person name="Gumerov V.M."/>
            <person name="Slobodkina G.B."/>
            <person name="Beletsky A.V."/>
            <person name="Bonch-Osmolovskaya E.A."/>
            <person name="Ravin N.V."/>
            <person name="Skryabin K.G."/>
        </authorList>
    </citation>
    <scope>NUCLEOTIDE SEQUENCE [LARGE SCALE GENOMIC DNA]</scope>
    <source>
        <strain evidence="3 4">1860</strain>
    </source>
</reference>
<dbReference type="KEGG" id="pyr:P186_2298"/>
<evidence type="ECO:0000256" key="1">
    <source>
        <dbReference type="ARBA" id="ARBA00023125"/>
    </source>
</evidence>
<dbReference type="GeneID" id="11593902"/>
<organism evidence="3 4">
    <name type="scientific">Pyrobaculum ferrireducens</name>
    <dbReference type="NCBI Taxonomy" id="1104324"/>
    <lineage>
        <taxon>Archaea</taxon>
        <taxon>Thermoproteota</taxon>
        <taxon>Thermoprotei</taxon>
        <taxon>Thermoproteales</taxon>
        <taxon>Thermoproteaceae</taxon>
        <taxon>Pyrobaculum</taxon>
    </lineage>
</organism>
<dbReference type="HOGENOM" id="CLU_053996_0_0_2"/>
<dbReference type="OrthoDB" id="28072at2157"/>
<evidence type="ECO:0000313" key="4">
    <source>
        <dbReference type="Proteomes" id="UP000005867"/>
    </source>
</evidence>
<dbReference type="RefSeq" id="WP_014289515.1">
    <property type="nucleotide sequence ID" value="NC_016645.1"/>
</dbReference>
<dbReference type="Pfam" id="PF07282">
    <property type="entry name" value="Cas12f1-like_TNB"/>
    <property type="match status" value="1"/>
</dbReference>
<proteinExistence type="predicted"/>
<dbReference type="SUPFAM" id="SSF51998">
    <property type="entry name" value="PFL-like glycyl radical enzymes"/>
    <property type="match status" value="1"/>
</dbReference>
<dbReference type="EMBL" id="CP003098">
    <property type="protein sequence ID" value="AET33690.1"/>
    <property type="molecule type" value="Genomic_DNA"/>
</dbReference>
<dbReference type="InterPro" id="IPR010095">
    <property type="entry name" value="Cas12f1-like_TNB"/>
</dbReference>
<evidence type="ECO:0000313" key="3">
    <source>
        <dbReference type="EMBL" id="AET33690.1"/>
    </source>
</evidence>
<name>G7VBS3_9CREN</name>
<keyword evidence="4" id="KW-1185">Reference proteome</keyword>
<sequence>MGYRTLVVKRRVEEIPPHQLARFLEVQERFRQWATEWYKSGFKTPMPEQNPLKYFAKELKYAMKLIPVNGLKNGIWKVPLPFDAEMRLDKNAGDNSRGVLVDLVESRDGKQKEKAIKIRKWSGERGNTIVIRLRRTEIKWIEERLREGAQLKFALAWMGKRRNSNIATFNVALIFYREVTPYQPKRLLVVDVNALHNGIVIATIEEDKVLQKGILRPDLGRIGRSEREIARLDSLCSTKGGAYCRKAVETKSRLWRLWRQWSIEAVKKIVKLAVQYRAAVVVDEPMDESIRGLKKGDRVKSNVKKYLNVGRLVKRLRELAEWHGVPYAELRLYSTICPRCGAKMEELPNRRMRCQCGFEAQRDEVPIHWAQKRFREILPPFFHRDALRSTPLSTFYLT</sequence>
<dbReference type="eggNOG" id="arCOG00687">
    <property type="taxonomic scope" value="Archaea"/>
</dbReference>
<protein>
    <submittedName>
        <fullName evidence="3">PaREP12</fullName>
    </submittedName>
</protein>
<feature type="domain" description="Cas12f1-like TNB" evidence="2">
    <location>
        <begin position="310"/>
        <end position="364"/>
    </location>
</feature>
<dbReference type="AlphaFoldDB" id="G7VBS3"/>
<gene>
    <name evidence="3" type="ORF">P186_2298</name>
</gene>